<keyword evidence="13" id="KW-1185">Reference proteome</keyword>
<dbReference type="PANTHER" id="PTHR19339">
    <property type="entry name" value="T CELL RECEPTOR ALPHA VARIABLE 39"/>
    <property type="match status" value="1"/>
</dbReference>
<evidence type="ECO:0000256" key="5">
    <source>
        <dbReference type="ARBA" id="ARBA00023136"/>
    </source>
</evidence>
<dbReference type="InterPro" id="IPR013106">
    <property type="entry name" value="Ig_V-set"/>
</dbReference>
<comment type="subunit">
    <text evidence="8">Alpha-beta TR is a heterodimer composed of an alpha and beta chain; disulfide-linked. The alpha-beta TR is associated with the transmembrane signaling CD3 coreceptor proteins to form the TR-CD3 (TcR or TCR). The assembly of alpha-beta TR heterodimers with CD3 occurs in the endoplasmic reticulum where a single alpha-beta TR heterodimer associates with one CD3D-CD3E heterodimer, one CD3G-CD3E heterodimer and one CD247 homodimer forming a stable octameric structure. CD3D-CD3E and CD3G-CD3E heterodimers preferentially associate with TR alpha and TR beta chains, respectively. The association of the CD247 homodimer is the last step of TcR assembly in the endoplasmic reticulum and is required for transport to the cell surface.</text>
</comment>
<evidence type="ECO:0000259" key="11">
    <source>
        <dbReference type="PROSITE" id="PS50835"/>
    </source>
</evidence>
<reference evidence="12" key="1">
    <citation type="submission" date="2025-08" db="UniProtKB">
        <authorList>
            <consortium name="Ensembl"/>
        </authorList>
    </citation>
    <scope>IDENTIFICATION</scope>
</reference>
<feature type="domain" description="Ig-like" evidence="11">
    <location>
        <begin position="20"/>
        <end position="107"/>
    </location>
</feature>
<dbReference type="PANTHER" id="PTHR19339:SF2">
    <property type="entry name" value="T CELL RECEPTOR ALPHA VARIABLE 22"/>
    <property type="match status" value="1"/>
</dbReference>
<keyword evidence="4" id="KW-1064">Adaptive immunity</keyword>
<dbReference type="Ensembl" id="ENSSVLT00005005234.1">
    <property type="protein sequence ID" value="ENSSVLP00005004748.1"/>
    <property type="gene ID" value="ENSSVLG00005003795.1"/>
</dbReference>
<evidence type="ECO:0000313" key="12">
    <source>
        <dbReference type="Ensembl" id="ENSSVLP00005004748.1"/>
    </source>
</evidence>
<proteinExistence type="predicted"/>
<dbReference type="GO" id="GO:0002250">
    <property type="term" value="P:adaptive immune response"/>
    <property type="evidence" value="ECO:0007669"/>
    <property type="project" value="UniProtKB-KW"/>
</dbReference>
<accession>A0A8D2ATX6</accession>
<keyword evidence="2" id="KW-1003">Cell membrane</keyword>
<keyword evidence="9" id="KW-0391">Immunity</keyword>
<keyword evidence="7" id="KW-0325">Glycoprotein</keyword>
<evidence type="ECO:0000256" key="10">
    <source>
        <dbReference type="SAM" id="SignalP"/>
    </source>
</evidence>
<dbReference type="GeneTree" id="ENSGT00940000153130"/>
<dbReference type="InterPro" id="IPR003599">
    <property type="entry name" value="Ig_sub"/>
</dbReference>
<dbReference type="AlphaFoldDB" id="A0A8D2ATX6"/>
<name>A0A8D2ATX6_SCIVU</name>
<evidence type="ECO:0000256" key="8">
    <source>
        <dbReference type="ARBA" id="ARBA00038651"/>
    </source>
</evidence>
<dbReference type="InterPro" id="IPR013783">
    <property type="entry name" value="Ig-like_fold"/>
</dbReference>
<feature type="chain" id="PRO_5034028543" description="Ig-like domain-containing protein" evidence="10">
    <location>
        <begin position="18"/>
        <end position="143"/>
    </location>
</feature>
<comment type="subcellular location">
    <subcellularLocation>
        <location evidence="1">Cell membrane</location>
    </subcellularLocation>
</comment>
<evidence type="ECO:0000256" key="2">
    <source>
        <dbReference type="ARBA" id="ARBA00022475"/>
    </source>
</evidence>
<evidence type="ECO:0000256" key="7">
    <source>
        <dbReference type="ARBA" id="ARBA00023180"/>
    </source>
</evidence>
<dbReference type="InterPro" id="IPR036179">
    <property type="entry name" value="Ig-like_dom_sf"/>
</dbReference>
<organism evidence="12 13">
    <name type="scientific">Sciurus vulgaris</name>
    <name type="common">Eurasian red squirrel</name>
    <dbReference type="NCBI Taxonomy" id="55149"/>
    <lineage>
        <taxon>Eukaryota</taxon>
        <taxon>Metazoa</taxon>
        <taxon>Chordata</taxon>
        <taxon>Craniata</taxon>
        <taxon>Vertebrata</taxon>
        <taxon>Euteleostomi</taxon>
        <taxon>Mammalia</taxon>
        <taxon>Eutheria</taxon>
        <taxon>Euarchontoglires</taxon>
        <taxon>Glires</taxon>
        <taxon>Rodentia</taxon>
        <taxon>Sciuromorpha</taxon>
        <taxon>Sciuridae</taxon>
        <taxon>Sciurinae</taxon>
        <taxon>Sciurini</taxon>
        <taxon>Sciurus</taxon>
    </lineage>
</organism>
<dbReference type="GO" id="GO:0042101">
    <property type="term" value="C:T cell receptor complex"/>
    <property type="evidence" value="ECO:0007669"/>
    <property type="project" value="UniProtKB-KW"/>
</dbReference>
<dbReference type="OrthoDB" id="9803478at2759"/>
<protein>
    <recommendedName>
        <fullName evidence="11">Ig-like domain-containing protein</fullName>
    </recommendedName>
</protein>
<dbReference type="SMART" id="SM00406">
    <property type="entry name" value="IGv"/>
    <property type="match status" value="1"/>
</dbReference>
<dbReference type="PROSITE" id="PS50835">
    <property type="entry name" value="IG_LIKE"/>
    <property type="match status" value="1"/>
</dbReference>
<dbReference type="InterPro" id="IPR007110">
    <property type="entry name" value="Ig-like_dom"/>
</dbReference>
<sequence>MFLKFCVLILWIQLAWMSTWQLEQSPPSLSIQEGNDLTMHCNSSSVFTSFQWYRQEPGEGPVLLLTLVKGGEVKEQKRLTAQFGEARKSSSLHIGTAQPGDTGIYTCAGHSAPVVPAACTQTCCRLNHMATTCPQFLFMHLLA</sequence>
<evidence type="ECO:0000256" key="4">
    <source>
        <dbReference type="ARBA" id="ARBA00023130"/>
    </source>
</evidence>
<dbReference type="SMART" id="SM00409">
    <property type="entry name" value="IG"/>
    <property type="match status" value="1"/>
</dbReference>
<dbReference type="Pfam" id="PF07686">
    <property type="entry name" value="V-set"/>
    <property type="match status" value="1"/>
</dbReference>
<keyword evidence="5" id="KW-0472">Membrane</keyword>
<keyword evidence="6" id="KW-1015">Disulfide bond</keyword>
<reference evidence="12" key="2">
    <citation type="submission" date="2025-09" db="UniProtKB">
        <authorList>
            <consortium name="Ensembl"/>
        </authorList>
    </citation>
    <scope>IDENTIFICATION</scope>
</reference>
<evidence type="ECO:0000256" key="3">
    <source>
        <dbReference type="ARBA" id="ARBA00022729"/>
    </source>
</evidence>
<dbReference type="SUPFAM" id="SSF48726">
    <property type="entry name" value="Immunoglobulin"/>
    <property type="match status" value="1"/>
</dbReference>
<evidence type="ECO:0000256" key="6">
    <source>
        <dbReference type="ARBA" id="ARBA00023157"/>
    </source>
</evidence>
<dbReference type="Proteomes" id="UP000694564">
    <property type="component" value="Chromosome 2"/>
</dbReference>
<evidence type="ECO:0000256" key="9">
    <source>
        <dbReference type="ARBA" id="ARBA00043266"/>
    </source>
</evidence>
<evidence type="ECO:0000256" key="1">
    <source>
        <dbReference type="ARBA" id="ARBA00004236"/>
    </source>
</evidence>
<keyword evidence="3 10" id="KW-0732">Signal</keyword>
<dbReference type="Gene3D" id="2.60.40.10">
    <property type="entry name" value="Immunoglobulins"/>
    <property type="match status" value="1"/>
</dbReference>
<feature type="signal peptide" evidence="10">
    <location>
        <begin position="1"/>
        <end position="17"/>
    </location>
</feature>
<evidence type="ECO:0000313" key="13">
    <source>
        <dbReference type="Proteomes" id="UP000694564"/>
    </source>
</evidence>
<keyword evidence="9" id="KW-1279">T cell receptor</keyword>
<dbReference type="InterPro" id="IPR051896">
    <property type="entry name" value="TCR_alpha_variable"/>
</dbReference>